<organism evidence="2">
    <name type="scientific">Candidatus Methanogaster sp. ANME-2c ERB4</name>
    <dbReference type="NCBI Taxonomy" id="2759911"/>
    <lineage>
        <taxon>Archaea</taxon>
        <taxon>Methanobacteriati</taxon>
        <taxon>Methanobacteriota</taxon>
        <taxon>Stenosarchaea group</taxon>
        <taxon>Methanomicrobia</taxon>
        <taxon>Methanosarcinales</taxon>
        <taxon>ANME-2 cluster</taxon>
        <taxon>Candidatus Methanogasteraceae</taxon>
        <taxon>Candidatus Methanogaster</taxon>
    </lineage>
</organism>
<proteinExistence type="predicted"/>
<sequence length="61" mass="6682">MTSRELIVIGVGFASFQLYLGLRRLSSRKRLFNLFWSVEKHDANPANGGTIGLAKSALICG</sequence>
<keyword evidence="1" id="KW-0472">Membrane</keyword>
<evidence type="ECO:0000256" key="1">
    <source>
        <dbReference type="SAM" id="Phobius"/>
    </source>
</evidence>
<name>A0A7G9YJ64_9EURY</name>
<reference evidence="2" key="1">
    <citation type="submission" date="2020-06" db="EMBL/GenBank/DDBJ databases">
        <title>Unique genomic features of the anaerobic methanotrophic archaea.</title>
        <authorList>
            <person name="Chadwick G.L."/>
            <person name="Skennerton C.T."/>
            <person name="Laso-Perez R."/>
            <person name="Leu A.O."/>
            <person name="Speth D.R."/>
            <person name="Yu H."/>
            <person name="Morgan-Lang C."/>
            <person name="Hatzenpichler R."/>
            <person name="Goudeau D."/>
            <person name="Malmstrom R."/>
            <person name="Brazelton W.J."/>
            <person name="Woyke T."/>
            <person name="Hallam S.J."/>
            <person name="Tyson G.W."/>
            <person name="Wegener G."/>
            <person name="Boetius A."/>
            <person name="Orphan V."/>
        </authorList>
    </citation>
    <scope>NUCLEOTIDE SEQUENCE</scope>
</reference>
<keyword evidence="1" id="KW-1133">Transmembrane helix</keyword>
<protein>
    <submittedName>
        <fullName evidence="2">Uncharacterized protein</fullName>
    </submittedName>
</protein>
<dbReference type="AlphaFoldDB" id="A0A7G9YJ64"/>
<dbReference type="EMBL" id="MT631294">
    <property type="protein sequence ID" value="QNO48048.1"/>
    <property type="molecule type" value="Genomic_DNA"/>
</dbReference>
<accession>A0A7G9YJ64</accession>
<keyword evidence="1" id="KW-0812">Transmembrane</keyword>
<evidence type="ECO:0000313" key="2">
    <source>
        <dbReference type="EMBL" id="QNO48048.1"/>
    </source>
</evidence>
<feature type="transmembrane region" description="Helical" evidence="1">
    <location>
        <begin position="6"/>
        <end position="22"/>
    </location>
</feature>
<gene>
    <name evidence="2" type="ORF">IDMEPGOH_00004</name>
</gene>